<proteinExistence type="predicted"/>
<organism evidence="2 3">
    <name type="scientific">Knufia fluminis</name>
    <dbReference type="NCBI Taxonomy" id="191047"/>
    <lineage>
        <taxon>Eukaryota</taxon>
        <taxon>Fungi</taxon>
        <taxon>Dikarya</taxon>
        <taxon>Ascomycota</taxon>
        <taxon>Pezizomycotina</taxon>
        <taxon>Eurotiomycetes</taxon>
        <taxon>Chaetothyriomycetidae</taxon>
        <taxon>Chaetothyriales</taxon>
        <taxon>Trichomeriaceae</taxon>
        <taxon>Knufia</taxon>
    </lineage>
</organism>
<feature type="region of interest" description="Disordered" evidence="1">
    <location>
        <begin position="110"/>
        <end position="140"/>
    </location>
</feature>
<comment type="caution">
    <text evidence="2">The sequence shown here is derived from an EMBL/GenBank/DDBJ whole genome shotgun (WGS) entry which is preliminary data.</text>
</comment>
<feature type="compositionally biased region" description="Pro residues" evidence="1">
    <location>
        <begin position="118"/>
        <end position="135"/>
    </location>
</feature>
<dbReference type="AlphaFoldDB" id="A0AAN8I9G1"/>
<feature type="region of interest" description="Disordered" evidence="1">
    <location>
        <begin position="281"/>
        <end position="311"/>
    </location>
</feature>
<keyword evidence="3" id="KW-1185">Reference proteome</keyword>
<dbReference type="Proteomes" id="UP001316803">
    <property type="component" value="Unassembled WGS sequence"/>
</dbReference>
<sequence length="327" mass="37101">MPVTSKQKHLARAPQEYYDLRVQLAFQRVHLKAICHRYDNEIAELFPNQDLVYKLFDQIVAEHQAYRRTEKKLSKVGSRLRWTGNPEEDSKKDEERANIGYTVRKLHWGDRQDDAQYPSPPNTPSPPPSPPPPTPDTVDVWTTFRDTTATNNNDEDSPRKSTKRVHFAELPLSSKRTWLKKLTDKVEDIAYGVATTPLLHAGWGTTDTTTVRRTTSSPKKRACVDDDYVPLPDYSPTKKAKKAHAIPWPEAYLFEDLDVFKDCEDGSADVDQVIVDAVRRTRNNEDTGDEEDSGCALSSAETMSSPTLRARDKEGDKLLLSKFGITL</sequence>
<gene>
    <name evidence="2" type="ORF">OHC33_000662</name>
</gene>
<evidence type="ECO:0000256" key="1">
    <source>
        <dbReference type="SAM" id="MobiDB-lite"/>
    </source>
</evidence>
<evidence type="ECO:0000313" key="2">
    <source>
        <dbReference type="EMBL" id="KAK5958819.1"/>
    </source>
</evidence>
<evidence type="ECO:0000313" key="3">
    <source>
        <dbReference type="Proteomes" id="UP001316803"/>
    </source>
</evidence>
<protein>
    <submittedName>
        <fullName evidence="2">Uncharacterized protein</fullName>
    </submittedName>
</protein>
<accession>A0AAN8I9G1</accession>
<reference evidence="2 3" key="1">
    <citation type="submission" date="2022-12" db="EMBL/GenBank/DDBJ databases">
        <title>Genomic features and morphological characterization of a novel Knufia sp. strain isolated from spacecraft assembly facility.</title>
        <authorList>
            <person name="Teixeira M."/>
            <person name="Chander A.M."/>
            <person name="Stajich J.E."/>
            <person name="Venkateswaran K."/>
        </authorList>
    </citation>
    <scope>NUCLEOTIDE SEQUENCE [LARGE SCALE GENOMIC DNA]</scope>
    <source>
        <strain evidence="2 3">FJI-L2-BK-P2</strain>
    </source>
</reference>
<dbReference type="EMBL" id="JAKLMC020000001">
    <property type="protein sequence ID" value="KAK5958819.1"/>
    <property type="molecule type" value="Genomic_DNA"/>
</dbReference>
<name>A0AAN8I9G1_9EURO</name>